<keyword evidence="4 5" id="KW-0472">Membrane</keyword>
<dbReference type="CDD" id="cd06261">
    <property type="entry name" value="TM_PBP2"/>
    <property type="match status" value="1"/>
</dbReference>
<evidence type="ECO:0000313" key="9">
    <source>
        <dbReference type="Proteomes" id="UP000558997"/>
    </source>
</evidence>
<sequence>MIRRLWAGGDRKVTVGLTVLVLMLLVALVGPVVVGSLLGQSPTKLHAGPPLAGPSGEHWLGTTSSGVDVFAQFITGTRVSVFVGLVGGTISTFLAVVFGLVSGYHTGKVGAALTGFVNIFLVIPGLPLLLLIASYTRGRGGWAAVALIIGLTSWAGGARVKRAQTLSLRNRDFVAAARYSGDKQSRVLFMEVVPHLAPVIASTFLFAVVGSIAAEAGLDFIGAGNTNTVSWGTMLYWAQSQGALQSGAWWWFLPPGLGIALVGTAAGLVNFGIDELSDPRRRTLRTGGRPKRGPKRRKVNRTEVAA</sequence>
<dbReference type="Gene3D" id="1.10.3720.10">
    <property type="entry name" value="MetI-like"/>
    <property type="match status" value="1"/>
</dbReference>
<feature type="compositionally biased region" description="Basic residues" evidence="6">
    <location>
        <begin position="282"/>
        <end position="299"/>
    </location>
</feature>
<feature type="transmembrane region" description="Helical" evidence="5">
    <location>
        <begin position="192"/>
        <end position="214"/>
    </location>
</feature>
<keyword evidence="5" id="KW-0813">Transport</keyword>
<dbReference type="RefSeq" id="WP_202887164.1">
    <property type="nucleotide sequence ID" value="NZ_BAAAVN010000010.1"/>
</dbReference>
<keyword evidence="9" id="KW-1185">Reference proteome</keyword>
<evidence type="ECO:0000256" key="1">
    <source>
        <dbReference type="ARBA" id="ARBA00004141"/>
    </source>
</evidence>
<keyword evidence="2 5" id="KW-0812">Transmembrane</keyword>
<dbReference type="Pfam" id="PF00528">
    <property type="entry name" value="BPD_transp_1"/>
    <property type="match status" value="1"/>
</dbReference>
<evidence type="ECO:0000256" key="6">
    <source>
        <dbReference type="SAM" id="MobiDB-lite"/>
    </source>
</evidence>
<name>A0A841DIV5_9ACTN</name>
<feature type="transmembrane region" description="Helical" evidence="5">
    <location>
        <begin position="249"/>
        <end position="273"/>
    </location>
</feature>
<feature type="region of interest" description="Disordered" evidence="6">
    <location>
        <begin position="281"/>
        <end position="306"/>
    </location>
</feature>
<accession>A0A841DIV5</accession>
<evidence type="ECO:0000256" key="5">
    <source>
        <dbReference type="RuleBase" id="RU363032"/>
    </source>
</evidence>
<dbReference type="GO" id="GO:0055085">
    <property type="term" value="P:transmembrane transport"/>
    <property type="evidence" value="ECO:0007669"/>
    <property type="project" value="InterPro"/>
</dbReference>
<gene>
    <name evidence="8" type="ORF">HDA44_000840</name>
</gene>
<comment type="caution">
    <text evidence="8">The sequence shown here is derived from an EMBL/GenBank/DDBJ whole genome shotgun (WGS) entry which is preliminary data.</text>
</comment>
<feature type="transmembrane region" description="Helical" evidence="5">
    <location>
        <begin position="113"/>
        <end position="135"/>
    </location>
</feature>
<dbReference type="SUPFAM" id="SSF161098">
    <property type="entry name" value="MetI-like"/>
    <property type="match status" value="1"/>
</dbReference>
<dbReference type="AlphaFoldDB" id="A0A841DIV5"/>
<dbReference type="EMBL" id="JACHNF010000001">
    <property type="protein sequence ID" value="MBB5977499.1"/>
    <property type="molecule type" value="Genomic_DNA"/>
</dbReference>
<dbReference type="GO" id="GO:0005886">
    <property type="term" value="C:plasma membrane"/>
    <property type="evidence" value="ECO:0007669"/>
    <property type="project" value="UniProtKB-SubCell"/>
</dbReference>
<organism evidence="8 9">
    <name type="scientific">Kribbella solani</name>
    <dbReference type="NCBI Taxonomy" id="236067"/>
    <lineage>
        <taxon>Bacteria</taxon>
        <taxon>Bacillati</taxon>
        <taxon>Actinomycetota</taxon>
        <taxon>Actinomycetes</taxon>
        <taxon>Propionibacteriales</taxon>
        <taxon>Kribbellaceae</taxon>
        <taxon>Kribbella</taxon>
    </lineage>
</organism>
<evidence type="ECO:0000256" key="3">
    <source>
        <dbReference type="ARBA" id="ARBA00022989"/>
    </source>
</evidence>
<dbReference type="PROSITE" id="PS50928">
    <property type="entry name" value="ABC_TM1"/>
    <property type="match status" value="1"/>
</dbReference>
<comment type="subcellular location">
    <subcellularLocation>
        <location evidence="5">Cell membrane</location>
        <topology evidence="5">Multi-pass membrane protein</topology>
    </subcellularLocation>
    <subcellularLocation>
        <location evidence="1">Membrane</location>
        <topology evidence="1">Multi-pass membrane protein</topology>
    </subcellularLocation>
</comment>
<evidence type="ECO:0000259" key="7">
    <source>
        <dbReference type="PROSITE" id="PS50928"/>
    </source>
</evidence>
<feature type="transmembrane region" description="Helical" evidence="5">
    <location>
        <begin position="12"/>
        <end position="34"/>
    </location>
</feature>
<evidence type="ECO:0000256" key="4">
    <source>
        <dbReference type="ARBA" id="ARBA00023136"/>
    </source>
</evidence>
<evidence type="ECO:0000256" key="2">
    <source>
        <dbReference type="ARBA" id="ARBA00022692"/>
    </source>
</evidence>
<dbReference type="Proteomes" id="UP000558997">
    <property type="component" value="Unassembled WGS sequence"/>
</dbReference>
<dbReference type="InterPro" id="IPR000515">
    <property type="entry name" value="MetI-like"/>
</dbReference>
<proteinExistence type="inferred from homology"/>
<feature type="domain" description="ABC transmembrane type-1" evidence="7">
    <location>
        <begin position="77"/>
        <end position="270"/>
    </location>
</feature>
<evidence type="ECO:0000313" key="8">
    <source>
        <dbReference type="EMBL" id="MBB5977499.1"/>
    </source>
</evidence>
<feature type="transmembrane region" description="Helical" evidence="5">
    <location>
        <begin position="79"/>
        <end position="101"/>
    </location>
</feature>
<comment type="similarity">
    <text evidence="5">Belongs to the binding-protein-dependent transport system permease family.</text>
</comment>
<dbReference type="InterPro" id="IPR035906">
    <property type="entry name" value="MetI-like_sf"/>
</dbReference>
<dbReference type="PANTHER" id="PTHR42729">
    <property type="entry name" value="OLIGO/DIPEPTIDE TRANSPORT, PERMEASE PROTEIN (DPPC-2)"/>
    <property type="match status" value="1"/>
</dbReference>
<protein>
    <submittedName>
        <fullName evidence="8">Peptide/nickel transport system permease protein</fullName>
    </submittedName>
</protein>
<feature type="transmembrane region" description="Helical" evidence="5">
    <location>
        <begin position="141"/>
        <end position="160"/>
    </location>
</feature>
<keyword evidence="3 5" id="KW-1133">Transmembrane helix</keyword>
<dbReference type="PANTHER" id="PTHR42729:SF1">
    <property type="entry name" value="OLIGO_DIPEPTIDE TRANSPORT, PERMEASE PROTEIN (DPPC-2)"/>
    <property type="match status" value="1"/>
</dbReference>
<reference evidence="8 9" key="1">
    <citation type="submission" date="2020-08" db="EMBL/GenBank/DDBJ databases">
        <title>Sequencing the genomes of 1000 actinobacteria strains.</title>
        <authorList>
            <person name="Klenk H.-P."/>
        </authorList>
    </citation>
    <scope>NUCLEOTIDE SEQUENCE [LARGE SCALE GENOMIC DNA]</scope>
    <source>
        <strain evidence="8 9">DSM 17294</strain>
    </source>
</reference>